<gene>
    <name evidence="6" type="ORF">LCGC14_1093740</name>
</gene>
<keyword evidence="3" id="KW-0233">DNA recombination</keyword>
<dbReference type="SUPFAM" id="SSF56349">
    <property type="entry name" value="DNA breaking-rejoining enzymes"/>
    <property type="match status" value="1"/>
</dbReference>
<dbReference type="PANTHER" id="PTHR30349:SF41">
    <property type="entry name" value="INTEGRASE_RECOMBINASE PROTEIN MJ0367-RELATED"/>
    <property type="match status" value="1"/>
</dbReference>
<comment type="caution">
    <text evidence="6">The sequence shown here is derived from an EMBL/GenBank/DDBJ whole genome shotgun (WGS) entry which is preliminary data.</text>
</comment>
<dbReference type="PROSITE" id="PS51898">
    <property type="entry name" value="TYR_RECOMBINASE"/>
    <property type="match status" value="1"/>
</dbReference>
<dbReference type="InterPro" id="IPR044068">
    <property type="entry name" value="CB"/>
</dbReference>
<proteinExistence type="predicted"/>
<evidence type="ECO:0000256" key="1">
    <source>
        <dbReference type="ARBA" id="ARBA00022908"/>
    </source>
</evidence>
<dbReference type="Pfam" id="PF00589">
    <property type="entry name" value="Phage_integrase"/>
    <property type="match status" value="1"/>
</dbReference>
<dbReference type="PROSITE" id="PS51900">
    <property type="entry name" value="CB"/>
    <property type="match status" value="1"/>
</dbReference>
<evidence type="ECO:0008006" key="7">
    <source>
        <dbReference type="Google" id="ProtNLM"/>
    </source>
</evidence>
<evidence type="ECO:0000256" key="3">
    <source>
        <dbReference type="ARBA" id="ARBA00023172"/>
    </source>
</evidence>
<evidence type="ECO:0000259" key="4">
    <source>
        <dbReference type="PROSITE" id="PS51898"/>
    </source>
</evidence>
<protein>
    <recommendedName>
        <fullName evidence="7">Tyr recombinase domain-containing protein</fullName>
    </recommendedName>
</protein>
<dbReference type="PANTHER" id="PTHR30349">
    <property type="entry name" value="PHAGE INTEGRASE-RELATED"/>
    <property type="match status" value="1"/>
</dbReference>
<feature type="domain" description="Tyr recombinase" evidence="4">
    <location>
        <begin position="121"/>
        <end position="306"/>
    </location>
</feature>
<evidence type="ECO:0000256" key="2">
    <source>
        <dbReference type="ARBA" id="ARBA00023125"/>
    </source>
</evidence>
<dbReference type="InterPro" id="IPR010998">
    <property type="entry name" value="Integrase_recombinase_N"/>
</dbReference>
<evidence type="ECO:0000259" key="5">
    <source>
        <dbReference type="PROSITE" id="PS51900"/>
    </source>
</evidence>
<dbReference type="InterPro" id="IPR050090">
    <property type="entry name" value="Tyrosine_recombinase_XerCD"/>
</dbReference>
<keyword evidence="2" id="KW-0238">DNA-binding</keyword>
<dbReference type="Gene3D" id="1.10.150.130">
    <property type="match status" value="1"/>
</dbReference>
<dbReference type="InterPro" id="IPR011010">
    <property type="entry name" value="DNA_brk_join_enz"/>
</dbReference>
<organism evidence="6">
    <name type="scientific">marine sediment metagenome</name>
    <dbReference type="NCBI Taxonomy" id="412755"/>
    <lineage>
        <taxon>unclassified sequences</taxon>
        <taxon>metagenomes</taxon>
        <taxon>ecological metagenomes</taxon>
    </lineage>
</organism>
<dbReference type="GO" id="GO:0006310">
    <property type="term" value="P:DNA recombination"/>
    <property type="evidence" value="ECO:0007669"/>
    <property type="project" value="UniProtKB-KW"/>
</dbReference>
<dbReference type="InterPro" id="IPR002104">
    <property type="entry name" value="Integrase_catalytic"/>
</dbReference>
<feature type="domain" description="Core-binding (CB)" evidence="5">
    <location>
        <begin position="8"/>
        <end position="106"/>
    </location>
</feature>
<name>A0A0F9MBS3_9ZZZZ</name>
<dbReference type="InterPro" id="IPR013762">
    <property type="entry name" value="Integrase-like_cat_sf"/>
</dbReference>
<dbReference type="InterPro" id="IPR004107">
    <property type="entry name" value="Integrase_SAM-like_N"/>
</dbReference>
<evidence type="ECO:0000313" key="6">
    <source>
        <dbReference type="EMBL" id="KKN04805.1"/>
    </source>
</evidence>
<accession>A0A0F9MBS3</accession>
<sequence length="314" mass="36243">MIDLNNQDSIKRMLSNIAAKKGRAVSESTRETYFIYIRRFCDFCGMNPDELIDERKRDVKNDDIFIVRRHEEKLKEFANYLREEGYSSNTIATATGAIKSLYTSNYHPMVQVHFPSGSPERVYKIPTKEELRQVIDLAHRPWHGAFMMLTKDCGISLQDMLALKLIDGSPIYGSISDQLKKGQVPIHIHITREKTRIKYDTFLGEDSFEMLNNDAIFPDMASTALSHNKKLFPYTDSSIQDAMKTLGNKLGWTSFTPYSLRKWFRTQLTLSDMNEALIETMMGHSLGRVKEAYLVPPPQKLIELYKKHYPALKL</sequence>
<reference evidence="6" key="1">
    <citation type="journal article" date="2015" name="Nature">
        <title>Complex archaea that bridge the gap between prokaryotes and eukaryotes.</title>
        <authorList>
            <person name="Spang A."/>
            <person name="Saw J.H."/>
            <person name="Jorgensen S.L."/>
            <person name="Zaremba-Niedzwiedzka K."/>
            <person name="Martijn J."/>
            <person name="Lind A.E."/>
            <person name="van Eijk R."/>
            <person name="Schleper C."/>
            <person name="Guy L."/>
            <person name="Ettema T.J."/>
        </authorList>
    </citation>
    <scope>NUCLEOTIDE SEQUENCE</scope>
</reference>
<dbReference type="GO" id="GO:0015074">
    <property type="term" value="P:DNA integration"/>
    <property type="evidence" value="ECO:0007669"/>
    <property type="project" value="UniProtKB-KW"/>
</dbReference>
<dbReference type="Gene3D" id="1.10.443.10">
    <property type="entry name" value="Intergrase catalytic core"/>
    <property type="match status" value="1"/>
</dbReference>
<dbReference type="AlphaFoldDB" id="A0A0F9MBS3"/>
<dbReference type="EMBL" id="LAZR01004876">
    <property type="protein sequence ID" value="KKN04805.1"/>
    <property type="molecule type" value="Genomic_DNA"/>
</dbReference>
<dbReference type="Pfam" id="PF13495">
    <property type="entry name" value="Phage_int_SAM_4"/>
    <property type="match status" value="1"/>
</dbReference>
<dbReference type="GO" id="GO:0003677">
    <property type="term" value="F:DNA binding"/>
    <property type="evidence" value="ECO:0007669"/>
    <property type="project" value="UniProtKB-KW"/>
</dbReference>
<keyword evidence="1" id="KW-0229">DNA integration</keyword>